<reference evidence="2" key="1">
    <citation type="submission" date="2019-08" db="EMBL/GenBank/DDBJ databases">
        <authorList>
            <person name="Kucharzyk K."/>
            <person name="Murdoch R.W."/>
            <person name="Higgins S."/>
            <person name="Loffler F."/>
        </authorList>
    </citation>
    <scope>NUCLEOTIDE SEQUENCE</scope>
</reference>
<gene>
    <name evidence="2" type="ORF">SDC9_195772</name>
</gene>
<evidence type="ECO:0000313" key="2">
    <source>
        <dbReference type="EMBL" id="MPN48167.1"/>
    </source>
</evidence>
<proteinExistence type="predicted"/>
<sequence length="92" mass="10561">MYFQLLGSLISGQYLGYDDFTCLGIFVFVFTQILWLSLKSGTSYINAVSLESSIINEELKSLNAMLELQLSQKSFEVEQLQKKIHQHHKKLS</sequence>
<feature type="transmembrane region" description="Helical" evidence="1">
    <location>
        <begin position="20"/>
        <end position="38"/>
    </location>
</feature>
<accession>A0A645IA12</accession>
<organism evidence="2">
    <name type="scientific">bioreactor metagenome</name>
    <dbReference type="NCBI Taxonomy" id="1076179"/>
    <lineage>
        <taxon>unclassified sequences</taxon>
        <taxon>metagenomes</taxon>
        <taxon>ecological metagenomes</taxon>
    </lineage>
</organism>
<name>A0A645IA12_9ZZZZ</name>
<dbReference type="AlphaFoldDB" id="A0A645IA12"/>
<comment type="caution">
    <text evidence="2">The sequence shown here is derived from an EMBL/GenBank/DDBJ whole genome shotgun (WGS) entry which is preliminary data.</text>
</comment>
<dbReference type="EMBL" id="VSSQ01110228">
    <property type="protein sequence ID" value="MPN48167.1"/>
    <property type="molecule type" value="Genomic_DNA"/>
</dbReference>
<keyword evidence="1" id="KW-0812">Transmembrane</keyword>
<keyword evidence="1" id="KW-0472">Membrane</keyword>
<keyword evidence="1" id="KW-1133">Transmembrane helix</keyword>
<protein>
    <submittedName>
        <fullName evidence="2">Uncharacterized protein</fullName>
    </submittedName>
</protein>
<evidence type="ECO:0000256" key="1">
    <source>
        <dbReference type="SAM" id="Phobius"/>
    </source>
</evidence>